<dbReference type="SUPFAM" id="SSF51695">
    <property type="entry name" value="PLC-like phosphodiesterases"/>
    <property type="match status" value="1"/>
</dbReference>
<feature type="domain" description="GP-PDE" evidence="2">
    <location>
        <begin position="42"/>
        <end position="276"/>
    </location>
</feature>
<dbReference type="InterPro" id="IPR030395">
    <property type="entry name" value="GP_PDE_dom"/>
</dbReference>
<dbReference type="Pfam" id="PF03009">
    <property type="entry name" value="GDPD"/>
    <property type="match status" value="1"/>
</dbReference>
<dbReference type="Gene3D" id="3.20.20.190">
    <property type="entry name" value="Phosphatidylinositol (PI) phosphodiesterase"/>
    <property type="match status" value="1"/>
</dbReference>
<feature type="chain" id="PRO_5039302159" description="GP-PDE domain-containing protein" evidence="1">
    <location>
        <begin position="29"/>
        <end position="480"/>
    </location>
</feature>
<dbReference type="PANTHER" id="PTHR46211:SF14">
    <property type="entry name" value="GLYCEROPHOSPHODIESTER PHOSPHODIESTERASE"/>
    <property type="match status" value="1"/>
</dbReference>
<feature type="signal peptide" evidence="1">
    <location>
        <begin position="1"/>
        <end position="28"/>
    </location>
</feature>
<dbReference type="GO" id="GO:0006629">
    <property type="term" value="P:lipid metabolic process"/>
    <property type="evidence" value="ECO:0007669"/>
    <property type="project" value="InterPro"/>
</dbReference>
<evidence type="ECO:0000313" key="4">
    <source>
        <dbReference type="Proteomes" id="UP000669179"/>
    </source>
</evidence>
<evidence type="ECO:0000256" key="1">
    <source>
        <dbReference type="SAM" id="SignalP"/>
    </source>
</evidence>
<dbReference type="Proteomes" id="UP000669179">
    <property type="component" value="Unassembled WGS sequence"/>
</dbReference>
<dbReference type="EMBL" id="JAGEOJ010000002">
    <property type="protein sequence ID" value="MBO2446383.1"/>
    <property type="molecule type" value="Genomic_DNA"/>
</dbReference>
<gene>
    <name evidence="3" type="ORF">J4573_04725</name>
</gene>
<dbReference type="InterPro" id="IPR017946">
    <property type="entry name" value="PLC-like_Pdiesterase_TIM-brl"/>
</dbReference>
<accession>A0A939P6N4</accession>
<evidence type="ECO:0000313" key="3">
    <source>
        <dbReference type="EMBL" id="MBO2446383.1"/>
    </source>
</evidence>
<comment type="caution">
    <text evidence="3">The sequence shown here is derived from an EMBL/GenBank/DDBJ whole genome shotgun (WGS) entry which is preliminary data.</text>
</comment>
<evidence type="ECO:0000259" key="2">
    <source>
        <dbReference type="PROSITE" id="PS51704"/>
    </source>
</evidence>
<keyword evidence="4" id="KW-1185">Reference proteome</keyword>
<dbReference type="AlphaFoldDB" id="A0A939P6N4"/>
<keyword evidence="1" id="KW-0732">Signal</keyword>
<proteinExistence type="predicted"/>
<dbReference type="GO" id="GO:0008081">
    <property type="term" value="F:phosphoric diester hydrolase activity"/>
    <property type="evidence" value="ECO:0007669"/>
    <property type="project" value="InterPro"/>
</dbReference>
<dbReference type="RefSeq" id="WP_208253995.1">
    <property type="nucleotide sequence ID" value="NZ_JAGEOJ010000002.1"/>
</dbReference>
<dbReference type="PANTHER" id="PTHR46211">
    <property type="entry name" value="GLYCEROPHOSPHORYL DIESTER PHOSPHODIESTERASE"/>
    <property type="match status" value="1"/>
</dbReference>
<dbReference type="PROSITE" id="PS51704">
    <property type="entry name" value="GP_PDE"/>
    <property type="match status" value="1"/>
</dbReference>
<organism evidence="3 4">
    <name type="scientific">Actinomadura barringtoniae</name>
    <dbReference type="NCBI Taxonomy" id="1427535"/>
    <lineage>
        <taxon>Bacteria</taxon>
        <taxon>Bacillati</taxon>
        <taxon>Actinomycetota</taxon>
        <taxon>Actinomycetes</taxon>
        <taxon>Streptosporangiales</taxon>
        <taxon>Thermomonosporaceae</taxon>
        <taxon>Actinomadura</taxon>
    </lineage>
</organism>
<reference evidence="3" key="1">
    <citation type="submission" date="2021-03" db="EMBL/GenBank/DDBJ databases">
        <authorList>
            <person name="Kanchanasin P."/>
            <person name="Saeng-In P."/>
            <person name="Phongsopitanun W."/>
            <person name="Yuki M."/>
            <person name="Kudo T."/>
            <person name="Ohkuma M."/>
            <person name="Tanasupawat S."/>
        </authorList>
    </citation>
    <scope>NUCLEOTIDE SEQUENCE</scope>
    <source>
        <strain evidence="3">GKU 128</strain>
    </source>
</reference>
<sequence>MPTPRSLACISVMALLTSGALPPGSATANARPGFRVNVLPQRFVIAHRGSGSFMAPENTQAALDRGVSDPNADLLEFDIQVLKDGVGGVWHDPTVDRISTSSGPVTALDSTAFKKLVIDAPAWFGGKGAASHPLLLDELLDQYAGRKLLLAHPKDTQAMQLAIDTLTRRGLQDVVQIQTFSRSDAVLAKNAGFVVQVLVGSANQATIDTPQAIQADGIQRVSIWQGLPDATIRSYVAAGLTVAAYDVNRHYRRDQLYALGVHGLDTDDPTYIRGDSARYRRTSDPFGYQTWWYGHLGQVQTPSRLAAEHPDRGSFIAPNWWTVPRGSYPLFVRQGWAQLNKTQELRVWMQATALGADTTRWAGLYFSAQRDNAYADASADPLNAGYSLILRQNGQLQLYRKDPTRTVLLKTINTPALRTGTLAKIQIKITSTGIYIRRYDITSTGATIRDTHYRGTYLYLGRSAYTGHQGPGIAFRVSTR</sequence>
<protein>
    <recommendedName>
        <fullName evidence="2">GP-PDE domain-containing protein</fullName>
    </recommendedName>
</protein>
<name>A0A939P6N4_9ACTN</name>